<dbReference type="EMBL" id="SMAR01000041">
    <property type="protein sequence ID" value="TCT31706.1"/>
    <property type="molecule type" value="Genomic_DNA"/>
</dbReference>
<evidence type="ECO:0000313" key="4">
    <source>
        <dbReference type="Proteomes" id="UP000295097"/>
    </source>
</evidence>
<proteinExistence type="predicted"/>
<keyword evidence="1" id="KW-0560">Oxidoreductase</keyword>
<dbReference type="AlphaFoldDB" id="A0A4R3NG59"/>
<dbReference type="InterPro" id="IPR000683">
    <property type="entry name" value="Gfo/Idh/MocA-like_OxRdtase_N"/>
</dbReference>
<dbReference type="Proteomes" id="UP000295097">
    <property type="component" value="Unassembled WGS sequence"/>
</dbReference>
<dbReference type="GO" id="GO:0000166">
    <property type="term" value="F:nucleotide binding"/>
    <property type="evidence" value="ECO:0007669"/>
    <property type="project" value="InterPro"/>
</dbReference>
<dbReference type="SUPFAM" id="SSF51735">
    <property type="entry name" value="NAD(P)-binding Rossmann-fold domains"/>
    <property type="match status" value="1"/>
</dbReference>
<organism evidence="3 4">
    <name type="scientific">Martelella mediterranea</name>
    <dbReference type="NCBI Taxonomy" id="293089"/>
    <lineage>
        <taxon>Bacteria</taxon>
        <taxon>Pseudomonadati</taxon>
        <taxon>Pseudomonadota</taxon>
        <taxon>Alphaproteobacteria</taxon>
        <taxon>Hyphomicrobiales</taxon>
        <taxon>Aurantimonadaceae</taxon>
        <taxon>Martelella</taxon>
    </lineage>
</organism>
<name>A0A4R3NG59_9HYPH</name>
<keyword evidence="4" id="KW-1185">Reference proteome</keyword>
<dbReference type="PANTHER" id="PTHR43818:SF11">
    <property type="entry name" value="BCDNA.GH03377"/>
    <property type="match status" value="1"/>
</dbReference>
<dbReference type="SUPFAM" id="SSF55347">
    <property type="entry name" value="Glyceraldehyde-3-phosphate dehydrogenase-like, C-terminal domain"/>
    <property type="match status" value="1"/>
</dbReference>
<dbReference type="Gene3D" id="3.40.50.720">
    <property type="entry name" value="NAD(P)-binding Rossmann-like Domain"/>
    <property type="match status" value="1"/>
</dbReference>
<feature type="domain" description="Gfo/Idh/MocA-like oxidoreductase N-terminal" evidence="2">
    <location>
        <begin position="3"/>
        <end position="122"/>
    </location>
</feature>
<dbReference type="GO" id="GO:0016491">
    <property type="term" value="F:oxidoreductase activity"/>
    <property type="evidence" value="ECO:0007669"/>
    <property type="project" value="UniProtKB-KW"/>
</dbReference>
<dbReference type="InterPro" id="IPR050463">
    <property type="entry name" value="Gfo/Idh/MocA_oxidrdct_glycsds"/>
</dbReference>
<dbReference type="Pfam" id="PF01408">
    <property type="entry name" value="GFO_IDH_MocA"/>
    <property type="match status" value="1"/>
</dbReference>
<dbReference type="InterPro" id="IPR036291">
    <property type="entry name" value="NAD(P)-bd_dom_sf"/>
</dbReference>
<accession>A0A4R3NG59</accession>
<dbReference type="Gene3D" id="3.30.360.10">
    <property type="entry name" value="Dihydrodipicolinate Reductase, domain 2"/>
    <property type="match status" value="1"/>
</dbReference>
<evidence type="ECO:0000259" key="2">
    <source>
        <dbReference type="Pfam" id="PF01408"/>
    </source>
</evidence>
<sequence>MTLNIGWIGCGRHATHMLMPQLGRNDMHIAAVCDLNREAAASAAWQYGAEAVYSDYQELIAHKGLDAICMAVGPDLHRVAAIAALEKGLPVFLEKPPARDTDGALEIAAVAEKAKKPVIVGFMKRYSTGNRIAGNILREESFGKVLGITGSYMSGPAYFAGVADYSSFYLHHCVHYMDLIPWFAGSAFDDMAVRTVETAPGHLLLHLNFTCENSAIGTIVMGTVQSRGTPTEDITIMGDHRRIEIENVINVRYFRDPPFKAEDPEASMSGGVDTLSWTPNFTAAANEDHKGYAALMADAAKAFRGEDNTAPDITDGVSAMASLERLTALIDEDLRRRRK</sequence>
<evidence type="ECO:0000313" key="3">
    <source>
        <dbReference type="EMBL" id="TCT31706.1"/>
    </source>
</evidence>
<dbReference type="RefSeq" id="WP_132313912.1">
    <property type="nucleotide sequence ID" value="NZ_SMAR01000041.1"/>
</dbReference>
<reference evidence="3 4" key="1">
    <citation type="submission" date="2019-03" db="EMBL/GenBank/DDBJ databases">
        <title>Freshwater and sediment microbial communities from various areas in North America, analyzing microbe dynamics in response to fracking.</title>
        <authorList>
            <person name="Lamendella R."/>
        </authorList>
    </citation>
    <scope>NUCLEOTIDE SEQUENCE [LARGE SCALE GENOMIC DNA]</scope>
    <source>
        <strain evidence="3 4">175.2</strain>
    </source>
</reference>
<protein>
    <submittedName>
        <fullName evidence="3">Myo-inositol 2-dehydrogenase/D-chiro-inositol 1-dehydrogenase</fullName>
    </submittedName>
</protein>
<gene>
    <name evidence="3" type="ORF">EDC90_10416</name>
</gene>
<comment type="caution">
    <text evidence="3">The sequence shown here is derived from an EMBL/GenBank/DDBJ whole genome shotgun (WGS) entry which is preliminary data.</text>
</comment>
<dbReference type="PANTHER" id="PTHR43818">
    <property type="entry name" value="BCDNA.GH03377"/>
    <property type="match status" value="1"/>
</dbReference>
<evidence type="ECO:0000256" key="1">
    <source>
        <dbReference type="ARBA" id="ARBA00023002"/>
    </source>
</evidence>
<dbReference type="OrthoDB" id="7804998at2"/>